<name>A0ABU6VI82_9FABA</name>
<proteinExistence type="predicted"/>
<comment type="caution">
    <text evidence="1">The sequence shown here is derived from an EMBL/GenBank/DDBJ whole genome shotgun (WGS) entry which is preliminary data.</text>
</comment>
<evidence type="ECO:0000313" key="2">
    <source>
        <dbReference type="Proteomes" id="UP001341840"/>
    </source>
</evidence>
<organism evidence="1 2">
    <name type="scientific">Stylosanthes scabra</name>
    <dbReference type="NCBI Taxonomy" id="79078"/>
    <lineage>
        <taxon>Eukaryota</taxon>
        <taxon>Viridiplantae</taxon>
        <taxon>Streptophyta</taxon>
        <taxon>Embryophyta</taxon>
        <taxon>Tracheophyta</taxon>
        <taxon>Spermatophyta</taxon>
        <taxon>Magnoliopsida</taxon>
        <taxon>eudicotyledons</taxon>
        <taxon>Gunneridae</taxon>
        <taxon>Pentapetalae</taxon>
        <taxon>rosids</taxon>
        <taxon>fabids</taxon>
        <taxon>Fabales</taxon>
        <taxon>Fabaceae</taxon>
        <taxon>Papilionoideae</taxon>
        <taxon>50 kb inversion clade</taxon>
        <taxon>dalbergioids sensu lato</taxon>
        <taxon>Dalbergieae</taxon>
        <taxon>Pterocarpus clade</taxon>
        <taxon>Stylosanthes</taxon>
    </lineage>
</organism>
<protein>
    <submittedName>
        <fullName evidence="1">Uncharacterized protein</fullName>
    </submittedName>
</protein>
<dbReference type="Proteomes" id="UP001341840">
    <property type="component" value="Unassembled WGS sequence"/>
</dbReference>
<dbReference type="EMBL" id="JASCZI010151459">
    <property type="protein sequence ID" value="MED6172971.1"/>
    <property type="molecule type" value="Genomic_DNA"/>
</dbReference>
<sequence length="216" mass="23865">MVSAISPPIVRLGVRSGASISPLSMLSIIDWWLRHQEYPTPGPRQRLQCSDGNLEVRFLDGPSPISCTAITEESSYICAVELPPVVIIRVWVVTSLTSSDHTSRVEFMPCQIKSAMYLSYRSAADMLCRFNLLLQLNIPIPSICNSKSLELPFCTTTVLLWTNAIMVAENNVRRENSVGYRVKSTDKNCGNSAPIPGQEASDYNLQVGVDDARDEA</sequence>
<gene>
    <name evidence="1" type="ORF">PIB30_054983</name>
</gene>
<keyword evidence="2" id="KW-1185">Reference proteome</keyword>
<evidence type="ECO:0000313" key="1">
    <source>
        <dbReference type="EMBL" id="MED6172971.1"/>
    </source>
</evidence>
<accession>A0ABU6VI82</accession>
<reference evidence="1 2" key="1">
    <citation type="journal article" date="2023" name="Plants (Basel)">
        <title>Bridging the Gap: Combining Genomics and Transcriptomics Approaches to Understand Stylosanthes scabra, an Orphan Legume from the Brazilian Caatinga.</title>
        <authorList>
            <person name="Ferreira-Neto J.R.C."/>
            <person name="da Silva M.D."/>
            <person name="Binneck E."/>
            <person name="de Melo N.F."/>
            <person name="da Silva R.H."/>
            <person name="de Melo A.L.T.M."/>
            <person name="Pandolfi V."/>
            <person name="Bustamante F.O."/>
            <person name="Brasileiro-Vidal A.C."/>
            <person name="Benko-Iseppon A.M."/>
        </authorList>
    </citation>
    <scope>NUCLEOTIDE SEQUENCE [LARGE SCALE GENOMIC DNA]</scope>
    <source>
        <tissue evidence="1">Leaves</tissue>
    </source>
</reference>